<dbReference type="CDD" id="cd07823">
    <property type="entry name" value="SRPBCC_5"/>
    <property type="match status" value="1"/>
</dbReference>
<organism evidence="3 4">
    <name type="scientific">Saccharopolyspora montiporae</name>
    <dbReference type="NCBI Taxonomy" id="2781240"/>
    <lineage>
        <taxon>Bacteria</taxon>
        <taxon>Bacillati</taxon>
        <taxon>Actinomycetota</taxon>
        <taxon>Actinomycetes</taxon>
        <taxon>Pseudonocardiales</taxon>
        <taxon>Pseudonocardiaceae</taxon>
        <taxon>Saccharopolyspora</taxon>
    </lineage>
</organism>
<keyword evidence="2" id="KW-1133">Transmembrane helix</keyword>
<dbReference type="PANTHER" id="PTHR38588:SF1">
    <property type="entry name" value="BLL0334 PROTEIN"/>
    <property type="match status" value="1"/>
</dbReference>
<dbReference type="SUPFAM" id="SSF55961">
    <property type="entry name" value="Bet v1-like"/>
    <property type="match status" value="1"/>
</dbReference>
<dbReference type="Proteomes" id="UP000598360">
    <property type="component" value="Unassembled WGS sequence"/>
</dbReference>
<reference evidence="3" key="1">
    <citation type="submission" date="2020-10" db="EMBL/GenBank/DDBJ databases">
        <title>Diversity and distribution of actinomycetes associated with coral in the coast of Hainan.</title>
        <authorList>
            <person name="Li F."/>
        </authorList>
    </citation>
    <scope>NUCLEOTIDE SEQUENCE</scope>
    <source>
        <strain evidence="3">HNM0983</strain>
    </source>
</reference>
<feature type="compositionally biased region" description="Low complexity" evidence="1">
    <location>
        <begin position="151"/>
        <end position="173"/>
    </location>
</feature>
<dbReference type="InterPro" id="IPR023393">
    <property type="entry name" value="START-like_dom_sf"/>
</dbReference>
<dbReference type="Gene3D" id="3.30.530.20">
    <property type="match status" value="1"/>
</dbReference>
<evidence type="ECO:0000256" key="2">
    <source>
        <dbReference type="SAM" id="Phobius"/>
    </source>
</evidence>
<dbReference type="PANTHER" id="PTHR38588">
    <property type="entry name" value="BLL0334 PROTEIN"/>
    <property type="match status" value="1"/>
</dbReference>
<feature type="compositionally biased region" description="Low complexity" evidence="1">
    <location>
        <begin position="188"/>
        <end position="198"/>
    </location>
</feature>
<evidence type="ECO:0000313" key="3">
    <source>
        <dbReference type="EMBL" id="MBE9374061.1"/>
    </source>
</evidence>
<evidence type="ECO:0000313" key="4">
    <source>
        <dbReference type="Proteomes" id="UP000598360"/>
    </source>
</evidence>
<comment type="caution">
    <text evidence="3">The sequence shown here is derived from an EMBL/GenBank/DDBJ whole genome shotgun (WGS) entry which is preliminary data.</text>
</comment>
<accession>A0A929FWY3</accession>
<dbReference type="RefSeq" id="WP_193927501.1">
    <property type="nucleotide sequence ID" value="NZ_JADEYC010000009.1"/>
</dbReference>
<proteinExistence type="predicted"/>
<dbReference type="AlphaFoldDB" id="A0A929FWY3"/>
<sequence>MQMQHHFTVPVPVDVAWQALLDPERVAPCMPGATLTKAEGNEFAGSVKVKLGPVTLLYKGTGVFSETDEQSRKVVIDASGKDSRGNGTAAATVTASLTDEGEQTQVTVDTDLKVTGKPAQLGRGLISEVGGKILGQFAECLADRLTGGGEAESSANAGSSADGTSEETGTSTGTSGGPEQNGDKPAADDAQGSDGSAAKTGVQAPQQRSDWRVTGPAKPAEESARSANAHEEPARRADAVVAGGATSSGEAIDLLDTAGAPVLKRVAPAAAALIGAFVVIRLLRKRKSGRG</sequence>
<dbReference type="Pfam" id="PF06240">
    <property type="entry name" value="COXG"/>
    <property type="match status" value="1"/>
</dbReference>
<dbReference type="EMBL" id="JADEYC010000009">
    <property type="protein sequence ID" value="MBE9374061.1"/>
    <property type="molecule type" value="Genomic_DNA"/>
</dbReference>
<dbReference type="InterPro" id="IPR010419">
    <property type="entry name" value="CO_DH_gsu"/>
</dbReference>
<protein>
    <submittedName>
        <fullName evidence="3">SRPBCC family protein</fullName>
    </submittedName>
</protein>
<evidence type="ECO:0000256" key="1">
    <source>
        <dbReference type="SAM" id="MobiDB-lite"/>
    </source>
</evidence>
<feature type="compositionally biased region" description="Basic and acidic residues" evidence="1">
    <location>
        <begin position="219"/>
        <end position="238"/>
    </location>
</feature>
<gene>
    <name evidence="3" type="ORF">IQ251_06325</name>
</gene>
<keyword evidence="2" id="KW-0812">Transmembrane</keyword>
<feature type="region of interest" description="Disordered" evidence="1">
    <location>
        <begin position="148"/>
        <end position="241"/>
    </location>
</feature>
<name>A0A929FWY3_9PSEU</name>
<feature type="transmembrane region" description="Helical" evidence="2">
    <location>
        <begin position="266"/>
        <end position="283"/>
    </location>
</feature>
<keyword evidence="2" id="KW-0472">Membrane</keyword>
<keyword evidence="4" id="KW-1185">Reference proteome</keyword>